<evidence type="ECO:0000313" key="2">
    <source>
        <dbReference type="EMBL" id="MBK6264079.1"/>
    </source>
</evidence>
<dbReference type="EMBL" id="JAEQBW010000001">
    <property type="protein sequence ID" value="MBK6264079.1"/>
    <property type="molecule type" value="Genomic_DNA"/>
</dbReference>
<dbReference type="RefSeq" id="WP_201429755.1">
    <property type="nucleotide sequence ID" value="NZ_JAEQBW010000001.1"/>
</dbReference>
<comment type="caution">
    <text evidence="2">The sequence shown here is derived from an EMBL/GenBank/DDBJ whole genome shotgun (WGS) entry which is preliminary data.</text>
</comment>
<evidence type="ECO:0000313" key="3">
    <source>
        <dbReference type="Proteomes" id="UP000611723"/>
    </source>
</evidence>
<dbReference type="Proteomes" id="UP000611723">
    <property type="component" value="Unassembled WGS sequence"/>
</dbReference>
<keyword evidence="3" id="KW-1185">Reference proteome</keyword>
<dbReference type="AlphaFoldDB" id="A0A934WW59"/>
<proteinExistence type="predicted"/>
<keyword evidence="1" id="KW-0812">Transmembrane</keyword>
<keyword evidence="1" id="KW-0472">Membrane</keyword>
<feature type="transmembrane region" description="Helical" evidence="1">
    <location>
        <begin position="16"/>
        <end position="35"/>
    </location>
</feature>
<organism evidence="2 3">
    <name type="scientific">Marivirga aurantiaca</name>
    <dbReference type="NCBI Taxonomy" id="2802615"/>
    <lineage>
        <taxon>Bacteria</taxon>
        <taxon>Pseudomonadati</taxon>
        <taxon>Bacteroidota</taxon>
        <taxon>Cytophagia</taxon>
        <taxon>Cytophagales</taxon>
        <taxon>Marivirgaceae</taxon>
        <taxon>Marivirga</taxon>
    </lineage>
</organism>
<accession>A0A934WW59</accession>
<keyword evidence="1" id="KW-1133">Transmembrane helix</keyword>
<reference evidence="2" key="1">
    <citation type="submission" date="2021-01" db="EMBL/GenBank/DDBJ databases">
        <title>Marivirga aurantiaca sp. nov., isolated from intertidal surface sediments.</title>
        <authorList>
            <person name="Zhang M."/>
        </authorList>
    </citation>
    <scope>NUCLEOTIDE SEQUENCE</scope>
    <source>
        <strain evidence="2">S37H4</strain>
    </source>
</reference>
<protein>
    <submittedName>
        <fullName evidence="2">Uncharacterized protein</fullName>
    </submittedName>
</protein>
<gene>
    <name evidence="2" type="ORF">JKA74_03440</name>
</gene>
<name>A0A934WW59_9BACT</name>
<evidence type="ECO:0000256" key="1">
    <source>
        <dbReference type="SAM" id="Phobius"/>
    </source>
</evidence>
<sequence>MHHNVTLILLHTCPNVPFYGILSSGIYIAFIIECLNEESQQDFMRLFITGSWNFVQSLIGRWFI</sequence>